<dbReference type="InterPro" id="IPR032675">
    <property type="entry name" value="LRR_dom_sf"/>
</dbReference>
<dbReference type="GO" id="GO:0043531">
    <property type="term" value="F:ADP binding"/>
    <property type="evidence" value="ECO:0007669"/>
    <property type="project" value="InterPro"/>
</dbReference>
<dbReference type="PRINTS" id="PR00364">
    <property type="entry name" value="DISEASERSIST"/>
</dbReference>
<keyword evidence="2" id="KW-0677">Repeat</keyword>
<dbReference type="InterPro" id="IPR058922">
    <property type="entry name" value="WHD_DRP"/>
</dbReference>
<dbReference type="InterPro" id="IPR036388">
    <property type="entry name" value="WH-like_DNA-bd_sf"/>
</dbReference>
<feature type="domain" description="R13L1/DRL21-like LRR repeat region" evidence="8">
    <location>
        <begin position="537"/>
        <end position="608"/>
    </location>
</feature>
<accession>A0A067DWR2</accession>
<dbReference type="Pfam" id="PF23598">
    <property type="entry name" value="LRR_14"/>
    <property type="match status" value="1"/>
</dbReference>
<dbReference type="SMR" id="A0A067DWR2"/>
<dbReference type="FunFam" id="1.10.10.10:FF:000322">
    <property type="entry name" value="Probable disease resistance protein At1g63360"/>
    <property type="match status" value="1"/>
</dbReference>
<keyword evidence="10" id="KW-1185">Reference proteome</keyword>
<feature type="domain" description="Disease resistance R13L4/SHOC-2-like LRR" evidence="7">
    <location>
        <begin position="320"/>
        <end position="502"/>
    </location>
</feature>
<evidence type="ECO:0000313" key="9">
    <source>
        <dbReference type="EMBL" id="KDO43462.1"/>
    </source>
</evidence>
<feature type="region of interest" description="Disordered" evidence="4">
    <location>
        <begin position="500"/>
        <end position="543"/>
    </location>
</feature>
<dbReference type="Gene3D" id="3.80.10.10">
    <property type="entry name" value="Ribonuclease Inhibitor"/>
    <property type="match status" value="2"/>
</dbReference>
<protein>
    <submittedName>
        <fullName evidence="9">Uncharacterized protein</fullName>
    </submittedName>
</protein>
<feature type="compositionally biased region" description="Acidic residues" evidence="4">
    <location>
        <begin position="500"/>
        <end position="518"/>
    </location>
</feature>
<dbReference type="Pfam" id="PF25019">
    <property type="entry name" value="LRR_R13L1-DRL21"/>
    <property type="match status" value="1"/>
</dbReference>
<dbReference type="InterPro" id="IPR056789">
    <property type="entry name" value="LRR_R13L1-DRL21"/>
</dbReference>
<dbReference type="EMBL" id="KK785374">
    <property type="protein sequence ID" value="KDO43462.1"/>
    <property type="molecule type" value="Genomic_DNA"/>
</dbReference>
<dbReference type="InterPro" id="IPR002182">
    <property type="entry name" value="NB-ARC"/>
</dbReference>
<dbReference type="PANTHER" id="PTHR36766">
    <property type="entry name" value="PLANT BROAD-SPECTRUM MILDEW RESISTANCE PROTEIN RPW8"/>
    <property type="match status" value="1"/>
</dbReference>
<feature type="domain" description="NB-ARC" evidence="5">
    <location>
        <begin position="1"/>
        <end position="117"/>
    </location>
</feature>
<evidence type="ECO:0000256" key="4">
    <source>
        <dbReference type="SAM" id="MobiDB-lite"/>
    </source>
</evidence>
<evidence type="ECO:0000313" key="10">
    <source>
        <dbReference type="Proteomes" id="UP000027120"/>
    </source>
</evidence>
<keyword evidence="1" id="KW-0433">Leucine-rich repeat</keyword>
<dbReference type="Gene3D" id="3.40.50.300">
    <property type="entry name" value="P-loop containing nucleotide triphosphate hydrolases"/>
    <property type="match status" value="1"/>
</dbReference>
<dbReference type="SUPFAM" id="SSF52058">
    <property type="entry name" value="L domain-like"/>
    <property type="match status" value="1"/>
</dbReference>
<feature type="compositionally biased region" description="Basic and acidic residues" evidence="4">
    <location>
        <begin position="519"/>
        <end position="543"/>
    </location>
</feature>
<reference evidence="9 10" key="1">
    <citation type="submission" date="2014-04" db="EMBL/GenBank/DDBJ databases">
        <authorList>
            <consortium name="International Citrus Genome Consortium"/>
            <person name="Gmitter F."/>
            <person name="Chen C."/>
            <person name="Farmerie W."/>
            <person name="Harkins T."/>
            <person name="Desany B."/>
            <person name="Mohiuddin M."/>
            <person name="Kodira C."/>
            <person name="Borodovsky M."/>
            <person name="Lomsadze A."/>
            <person name="Burns P."/>
            <person name="Jenkins J."/>
            <person name="Prochnik S."/>
            <person name="Shu S."/>
            <person name="Chapman J."/>
            <person name="Pitluck S."/>
            <person name="Schmutz J."/>
            <person name="Rokhsar D."/>
        </authorList>
    </citation>
    <scope>NUCLEOTIDE SEQUENCE</scope>
</reference>
<sequence length="677" mass="77337">MWVCVSDTFEEISVANAIIEGLGESTSSLSEFQSLMSHIHRSIEGKKNFLILNDVWDGDYNKWAPFFLCLNHGLHGSKILVTTRNELVARMMGSTNIIFIEQLTEEECWSLFKRLAFFGCSFEDCERLEPIGQKIARKCKGLPIAAKVIGNLLRSKSTIKDWQRILDSEMWKAEEIGKGLLTPLLLSYNDLSSNSMVKRFFSYCAVFPKDYNMYKEELISLWMAQGYLNAEEYEEKEMTGEECFNILAARSFFQEFEKNDDDDIMSCKMHDIVHDFAQFVSSKECLWLEINSTKESVINAFGGKVRHLGLKFKGGASFPMSIHGLNRLRTLLIDDESPPNSSLDKIPENVGKLMHLKYLNLSELHIERLPKTLCELYNLQKLDIRGCRNLRELPTGIGKLKNMRSLLNGLTCSLKYMPIGISKLTSLRTLDKFAVGGGVDGGSTCRLECLKNFQLIRKCGIEGLSNVSHLDEAERLELKNMENLLHLYLWFEVVDREDEDWEDEEENEDEGGEDEDEDGGYKEEKGGKVVDGEYEERRRKNEKDEQLLEALQPPLNVEKLWILFNGGNILPKWLTSLTNLSDLKLVFCENCEQLPPLGKLPLEKLELCHLKSVKRVGNEFLEIEESEDDPSSSSSSSSVTAFPKVKSLEIKELEEGNYRITRKENISIIPRLSSLRI</sequence>
<proteinExistence type="predicted"/>
<dbReference type="Pfam" id="PF00931">
    <property type="entry name" value="NB-ARC"/>
    <property type="match status" value="1"/>
</dbReference>
<dbReference type="SUPFAM" id="SSF52540">
    <property type="entry name" value="P-loop containing nucleoside triphosphate hydrolases"/>
    <property type="match status" value="1"/>
</dbReference>
<evidence type="ECO:0000259" key="6">
    <source>
        <dbReference type="Pfam" id="PF23559"/>
    </source>
</evidence>
<dbReference type="Gene3D" id="1.10.8.430">
    <property type="entry name" value="Helical domain of apoptotic protease-activating factors"/>
    <property type="match status" value="1"/>
</dbReference>
<evidence type="ECO:0000256" key="3">
    <source>
        <dbReference type="ARBA" id="ARBA00022821"/>
    </source>
</evidence>
<feature type="domain" description="Disease resistance protein winged helix" evidence="6">
    <location>
        <begin position="206"/>
        <end position="277"/>
    </location>
</feature>
<dbReference type="Proteomes" id="UP000027120">
    <property type="component" value="Unassembled WGS sequence"/>
</dbReference>
<dbReference type="Gene3D" id="1.10.10.10">
    <property type="entry name" value="Winged helix-like DNA-binding domain superfamily/Winged helix DNA-binding domain"/>
    <property type="match status" value="1"/>
</dbReference>
<evidence type="ECO:0000256" key="2">
    <source>
        <dbReference type="ARBA" id="ARBA00022737"/>
    </source>
</evidence>
<dbReference type="GO" id="GO:0006952">
    <property type="term" value="P:defense response"/>
    <property type="evidence" value="ECO:0007669"/>
    <property type="project" value="UniProtKB-KW"/>
</dbReference>
<evidence type="ECO:0000259" key="8">
    <source>
        <dbReference type="Pfam" id="PF25019"/>
    </source>
</evidence>
<dbReference type="InterPro" id="IPR042197">
    <property type="entry name" value="Apaf_helical"/>
</dbReference>
<gene>
    <name evidence="9" type="ORF">CISIN_1g038430mg</name>
</gene>
<keyword evidence="3" id="KW-0611">Plant defense</keyword>
<evidence type="ECO:0000256" key="1">
    <source>
        <dbReference type="ARBA" id="ARBA00022614"/>
    </source>
</evidence>
<dbReference type="InterPro" id="IPR055414">
    <property type="entry name" value="LRR_R13L4/SHOC2-like"/>
</dbReference>
<dbReference type="AlphaFoldDB" id="A0A067DWR2"/>
<dbReference type="Pfam" id="PF23559">
    <property type="entry name" value="WHD_DRP"/>
    <property type="match status" value="1"/>
</dbReference>
<evidence type="ECO:0000259" key="5">
    <source>
        <dbReference type="Pfam" id="PF00931"/>
    </source>
</evidence>
<dbReference type="PANTHER" id="PTHR36766:SF45">
    <property type="entry name" value="NB-ARC DOMAIN-CONTAINING PROTEIN"/>
    <property type="match status" value="1"/>
</dbReference>
<organism evidence="9 10">
    <name type="scientific">Citrus sinensis</name>
    <name type="common">Sweet orange</name>
    <name type="synonym">Citrus aurantium var. sinensis</name>
    <dbReference type="NCBI Taxonomy" id="2711"/>
    <lineage>
        <taxon>Eukaryota</taxon>
        <taxon>Viridiplantae</taxon>
        <taxon>Streptophyta</taxon>
        <taxon>Embryophyta</taxon>
        <taxon>Tracheophyta</taxon>
        <taxon>Spermatophyta</taxon>
        <taxon>Magnoliopsida</taxon>
        <taxon>eudicotyledons</taxon>
        <taxon>Gunneridae</taxon>
        <taxon>Pentapetalae</taxon>
        <taxon>rosids</taxon>
        <taxon>malvids</taxon>
        <taxon>Sapindales</taxon>
        <taxon>Rutaceae</taxon>
        <taxon>Aurantioideae</taxon>
        <taxon>Citrus</taxon>
    </lineage>
</organism>
<dbReference type="InterPro" id="IPR027417">
    <property type="entry name" value="P-loop_NTPase"/>
</dbReference>
<evidence type="ECO:0000259" key="7">
    <source>
        <dbReference type="Pfam" id="PF23598"/>
    </source>
</evidence>
<name>A0A067DWR2_CITSI</name>